<dbReference type="SUPFAM" id="SSF56112">
    <property type="entry name" value="Protein kinase-like (PK-like)"/>
    <property type="match status" value="1"/>
</dbReference>
<dbReference type="GO" id="GO:0005524">
    <property type="term" value="F:ATP binding"/>
    <property type="evidence" value="ECO:0007669"/>
    <property type="project" value="UniProtKB-KW"/>
</dbReference>
<sequence>ILRSCNIVGELPSYIGQMTGLKVFGYMAPEYAMRGYLTDKADVYSFGVVLLEVISGRTNTSIKIKEDAFYLLDWANSLKEKGNLMELVDPRLEPKFNRGEVMTAINVALLCTNTVAAERPAMSAVVSMLEGRAGVQEFVSDSNVSNENMKHKETTTTQDGRGQSISMDVPWTASSASTADLYPITVDTDYWEKRDQ</sequence>
<evidence type="ECO:0000256" key="1">
    <source>
        <dbReference type="ARBA" id="ARBA00022679"/>
    </source>
</evidence>
<keyword evidence="3 7" id="KW-0418">Kinase</keyword>
<evidence type="ECO:0000256" key="3">
    <source>
        <dbReference type="ARBA" id="ARBA00022777"/>
    </source>
</evidence>
<dbReference type="AlphaFoldDB" id="A0AAW2KL15"/>
<dbReference type="InterPro" id="IPR052059">
    <property type="entry name" value="CR_Ser/Thr_kinase"/>
</dbReference>
<accession>A0AAW2KL15</accession>
<evidence type="ECO:0000256" key="2">
    <source>
        <dbReference type="ARBA" id="ARBA00022741"/>
    </source>
</evidence>
<gene>
    <name evidence="7" type="ORF">Sradi_6078300</name>
</gene>
<evidence type="ECO:0000256" key="5">
    <source>
        <dbReference type="SAM" id="MobiDB-lite"/>
    </source>
</evidence>
<name>A0AAW2KL15_SESRA</name>
<dbReference type="Pfam" id="PF07714">
    <property type="entry name" value="PK_Tyr_Ser-Thr"/>
    <property type="match status" value="1"/>
</dbReference>
<dbReference type="PANTHER" id="PTHR47973">
    <property type="entry name" value="CYSTEINE-RICH RECEPTOR-LIKE PROTEIN KINASE 3"/>
    <property type="match status" value="1"/>
</dbReference>
<proteinExistence type="predicted"/>
<reference evidence="7" key="2">
    <citation type="journal article" date="2024" name="Plant">
        <title>Genomic evolution and insights into agronomic trait innovations of Sesamum species.</title>
        <authorList>
            <person name="Miao H."/>
            <person name="Wang L."/>
            <person name="Qu L."/>
            <person name="Liu H."/>
            <person name="Sun Y."/>
            <person name="Le M."/>
            <person name="Wang Q."/>
            <person name="Wei S."/>
            <person name="Zheng Y."/>
            <person name="Lin W."/>
            <person name="Duan Y."/>
            <person name="Cao H."/>
            <person name="Xiong S."/>
            <person name="Wang X."/>
            <person name="Wei L."/>
            <person name="Li C."/>
            <person name="Ma Q."/>
            <person name="Ju M."/>
            <person name="Zhao R."/>
            <person name="Li G."/>
            <person name="Mu C."/>
            <person name="Tian Q."/>
            <person name="Mei H."/>
            <person name="Zhang T."/>
            <person name="Gao T."/>
            <person name="Zhang H."/>
        </authorList>
    </citation>
    <scope>NUCLEOTIDE SEQUENCE</scope>
    <source>
        <strain evidence="7">G02</strain>
    </source>
</reference>
<evidence type="ECO:0000256" key="4">
    <source>
        <dbReference type="ARBA" id="ARBA00022840"/>
    </source>
</evidence>
<dbReference type="Gene3D" id="1.10.510.10">
    <property type="entry name" value="Transferase(Phosphotransferase) domain 1"/>
    <property type="match status" value="1"/>
</dbReference>
<keyword evidence="1" id="KW-0808">Transferase</keyword>
<keyword evidence="2" id="KW-0547">Nucleotide-binding</keyword>
<protein>
    <submittedName>
        <fullName evidence="7">Leucine-rich repeat receptor-like serine/threonine-protein kinase</fullName>
    </submittedName>
</protein>
<feature type="non-terminal residue" evidence="7">
    <location>
        <position position="1"/>
    </location>
</feature>
<evidence type="ECO:0000259" key="6">
    <source>
        <dbReference type="Pfam" id="PF07714"/>
    </source>
</evidence>
<evidence type="ECO:0000313" key="7">
    <source>
        <dbReference type="EMBL" id="KAL0306610.1"/>
    </source>
</evidence>
<dbReference type="InterPro" id="IPR001245">
    <property type="entry name" value="Ser-Thr/Tyr_kinase_cat_dom"/>
</dbReference>
<dbReference type="GO" id="GO:0004672">
    <property type="term" value="F:protein kinase activity"/>
    <property type="evidence" value="ECO:0007669"/>
    <property type="project" value="InterPro"/>
</dbReference>
<feature type="compositionally biased region" description="Polar residues" evidence="5">
    <location>
        <begin position="155"/>
        <end position="164"/>
    </location>
</feature>
<keyword evidence="4" id="KW-0067">ATP-binding</keyword>
<organism evidence="7">
    <name type="scientific">Sesamum radiatum</name>
    <name type="common">Black benniseed</name>
    <dbReference type="NCBI Taxonomy" id="300843"/>
    <lineage>
        <taxon>Eukaryota</taxon>
        <taxon>Viridiplantae</taxon>
        <taxon>Streptophyta</taxon>
        <taxon>Embryophyta</taxon>
        <taxon>Tracheophyta</taxon>
        <taxon>Spermatophyta</taxon>
        <taxon>Magnoliopsida</taxon>
        <taxon>eudicotyledons</taxon>
        <taxon>Gunneridae</taxon>
        <taxon>Pentapetalae</taxon>
        <taxon>asterids</taxon>
        <taxon>lamiids</taxon>
        <taxon>Lamiales</taxon>
        <taxon>Pedaliaceae</taxon>
        <taxon>Sesamum</taxon>
    </lineage>
</organism>
<dbReference type="InterPro" id="IPR011009">
    <property type="entry name" value="Kinase-like_dom_sf"/>
</dbReference>
<dbReference type="EMBL" id="JACGWJ010000028">
    <property type="protein sequence ID" value="KAL0306610.1"/>
    <property type="molecule type" value="Genomic_DNA"/>
</dbReference>
<feature type="domain" description="Serine-threonine/tyrosine-protein kinase catalytic" evidence="6">
    <location>
        <begin position="24"/>
        <end position="128"/>
    </location>
</feature>
<feature type="region of interest" description="Disordered" evidence="5">
    <location>
        <begin position="142"/>
        <end position="164"/>
    </location>
</feature>
<comment type="caution">
    <text evidence="7">The sequence shown here is derived from an EMBL/GenBank/DDBJ whole genome shotgun (WGS) entry which is preliminary data.</text>
</comment>
<keyword evidence="7" id="KW-0675">Receptor</keyword>
<reference evidence="7" key="1">
    <citation type="submission" date="2020-06" db="EMBL/GenBank/DDBJ databases">
        <authorList>
            <person name="Li T."/>
            <person name="Hu X."/>
            <person name="Zhang T."/>
            <person name="Song X."/>
            <person name="Zhang H."/>
            <person name="Dai N."/>
            <person name="Sheng W."/>
            <person name="Hou X."/>
            <person name="Wei L."/>
        </authorList>
    </citation>
    <scope>NUCLEOTIDE SEQUENCE</scope>
    <source>
        <strain evidence="7">G02</strain>
        <tissue evidence="7">Leaf</tissue>
    </source>
</reference>